<keyword evidence="2" id="KW-1133">Transmembrane helix</keyword>
<feature type="transmembrane region" description="Helical" evidence="2">
    <location>
        <begin position="79"/>
        <end position="105"/>
    </location>
</feature>
<dbReference type="RefSeq" id="WP_097007284.1">
    <property type="nucleotide sequence ID" value="NZ_OBEJ01000001.1"/>
</dbReference>
<evidence type="ECO:0000256" key="2">
    <source>
        <dbReference type="SAM" id="Phobius"/>
    </source>
</evidence>
<keyword evidence="2" id="KW-0812">Transmembrane</keyword>
<feature type="compositionally biased region" description="Basic and acidic residues" evidence="1">
    <location>
        <begin position="335"/>
        <end position="348"/>
    </location>
</feature>
<dbReference type="OrthoDB" id="137652at2157"/>
<name>A0A285N6B1_NATPI</name>
<dbReference type="EMBL" id="OBEJ01000001">
    <property type="protein sequence ID" value="SNZ03251.1"/>
    <property type="molecule type" value="Genomic_DNA"/>
</dbReference>
<dbReference type="InterPro" id="IPR055966">
    <property type="entry name" value="DUF7544"/>
</dbReference>
<keyword evidence="4" id="KW-1185">Reference proteome</keyword>
<feature type="transmembrane region" description="Helical" evidence="2">
    <location>
        <begin position="218"/>
        <end position="237"/>
    </location>
</feature>
<feature type="transmembrane region" description="Helical" evidence="2">
    <location>
        <begin position="187"/>
        <end position="206"/>
    </location>
</feature>
<feature type="compositionally biased region" description="Acidic residues" evidence="1">
    <location>
        <begin position="349"/>
        <end position="361"/>
    </location>
</feature>
<feature type="transmembrane region" description="Helical" evidence="2">
    <location>
        <begin position="272"/>
        <end position="294"/>
    </location>
</feature>
<dbReference type="AlphaFoldDB" id="A0A285N6B1"/>
<feature type="transmembrane region" description="Helical" evidence="2">
    <location>
        <begin position="25"/>
        <end position="44"/>
    </location>
</feature>
<evidence type="ECO:0000313" key="4">
    <source>
        <dbReference type="Proteomes" id="UP000219453"/>
    </source>
</evidence>
<feature type="transmembrane region" description="Helical" evidence="2">
    <location>
        <begin position="157"/>
        <end position="180"/>
    </location>
</feature>
<sequence length="361" mass="37924">MPWHALSALDDALTASKKLLLPFSLRRWLTLAIVAFFVSGATAFEPNPSFSFGDGANGAAPGDPVSIVSDGLSVGQLQLLVAVVAVALVVGVVLTYVAAVMEFVFVDIAREREVRVRDRVGQHTDAGASLFLFRIAVGLLVLATALTALGLTIVTGGLFVLVLLLLSPALVLIGIALWLVLRLTTDFVVPIMLAEGIGVLDGWRTFWPELRAEWRQYGAYALARIILGGVGATVAGIGFVTVAVVLVIPFGAVGLGGAILFAQVLGLNVVGFAIGAIAATLFALSVLVVGTTLVQVPIQTYLRYYSLFVLGGVTPEYDLVASIREEIEAQDGADVDLRDAEEGARDADGEGGDETFDGDDR</sequence>
<evidence type="ECO:0000256" key="1">
    <source>
        <dbReference type="SAM" id="MobiDB-lite"/>
    </source>
</evidence>
<feature type="transmembrane region" description="Helical" evidence="2">
    <location>
        <begin position="244"/>
        <end position="266"/>
    </location>
</feature>
<reference evidence="4" key="1">
    <citation type="submission" date="2017-09" db="EMBL/GenBank/DDBJ databases">
        <authorList>
            <person name="Varghese N."/>
            <person name="Submissions S."/>
        </authorList>
    </citation>
    <scope>NUCLEOTIDE SEQUENCE [LARGE SCALE GENOMIC DNA]</scope>
    <source>
        <strain evidence="4">DSM 27208</strain>
    </source>
</reference>
<proteinExistence type="predicted"/>
<feature type="region of interest" description="Disordered" evidence="1">
    <location>
        <begin position="332"/>
        <end position="361"/>
    </location>
</feature>
<dbReference type="Pfam" id="PF24400">
    <property type="entry name" value="DUF7544"/>
    <property type="match status" value="1"/>
</dbReference>
<evidence type="ECO:0000313" key="3">
    <source>
        <dbReference type="EMBL" id="SNZ03251.1"/>
    </source>
</evidence>
<keyword evidence="2" id="KW-0472">Membrane</keyword>
<dbReference type="Proteomes" id="UP000219453">
    <property type="component" value="Unassembled WGS sequence"/>
</dbReference>
<organism evidence="3 4">
    <name type="scientific">Natronoarchaeum philippinense</name>
    <dbReference type="NCBI Taxonomy" id="558529"/>
    <lineage>
        <taxon>Archaea</taxon>
        <taxon>Methanobacteriati</taxon>
        <taxon>Methanobacteriota</taxon>
        <taxon>Stenosarchaea group</taxon>
        <taxon>Halobacteria</taxon>
        <taxon>Halobacteriales</taxon>
        <taxon>Natronoarchaeaceae</taxon>
    </lineage>
</organism>
<feature type="transmembrane region" description="Helical" evidence="2">
    <location>
        <begin position="126"/>
        <end position="151"/>
    </location>
</feature>
<gene>
    <name evidence="3" type="ORF">SAMN06269185_0228</name>
</gene>
<protein>
    <submittedName>
        <fullName evidence="3">Uncharacterized protein</fullName>
    </submittedName>
</protein>
<accession>A0A285N6B1</accession>